<dbReference type="SUPFAM" id="SSF51735">
    <property type="entry name" value="NAD(P)-binding Rossmann-fold domains"/>
    <property type="match status" value="1"/>
</dbReference>
<dbReference type="VEuPathDB" id="FungiDB:SAPIO_CDS6473"/>
<dbReference type="Pfam" id="PF00106">
    <property type="entry name" value="adh_short"/>
    <property type="match status" value="2"/>
</dbReference>
<feature type="region of interest" description="Disordered" evidence="2">
    <location>
        <begin position="288"/>
        <end position="308"/>
    </location>
</feature>
<dbReference type="KEGG" id="sapo:SAPIO_CDS6473"/>
<dbReference type="AlphaFoldDB" id="A0A084G3Z4"/>
<protein>
    <recommendedName>
        <fullName evidence="5">Hydroxysteroid dehydrogenase-like protein 2</fullName>
    </recommendedName>
</protein>
<gene>
    <name evidence="3" type="ORF">SAPIO_CDS6473</name>
</gene>
<evidence type="ECO:0000256" key="2">
    <source>
        <dbReference type="SAM" id="MobiDB-lite"/>
    </source>
</evidence>
<dbReference type="InterPro" id="IPR036291">
    <property type="entry name" value="NAD(P)-bd_dom_sf"/>
</dbReference>
<dbReference type="PRINTS" id="PR00081">
    <property type="entry name" value="GDHRDH"/>
</dbReference>
<dbReference type="PANTHER" id="PTHR42808">
    <property type="entry name" value="HYDROXYSTEROID DEHYDROGENASE-LIKE PROTEIN 2"/>
    <property type="match status" value="1"/>
</dbReference>
<dbReference type="Gene3D" id="3.40.50.720">
    <property type="entry name" value="NAD(P)-binding Rossmann-like Domain"/>
    <property type="match status" value="1"/>
</dbReference>
<accession>A0A084G3Z4</accession>
<evidence type="ECO:0000256" key="1">
    <source>
        <dbReference type="ARBA" id="ARBA00022857"/>
    </source>
</evidence>
<dbReference type="RefSeq" id="XP_016641855.1">
    <property type="nucleotide sequence ID" value="XM_016788564.1"/>
</dbReference>
<evidence type="ECO:0000313" key="3">
    <source>
        <dbReference type="EMBL" id="KEZ42056.1"/>
    </source>
</evidence>
<evidence type="ECO:0008006" key="5">
    <source>
        <dbReference type="Google" id="ProtNLM"/>
    </source>
</evidence>
<sequence length="308" mass="33884">MSAAEAPVALVVGASRGIGRQIAIDLAKHGYRVAVAAKSTSDASATVPFPPDPNSSQSTINTVEREIRENGGDALAIQVDTRSYESIQSMLATVAETYGRVDVIVYNSGAIWWASVEKTPMKRFQLMQKVNVEGLYATVQASLPYFEKNDWKGRIIVVSPPIYSRFFRGKTAYAMGKVGMSVLTKGLAMDWKREGKNEMAITSIWPAVAIQSAATPDPEIQNDLRKPTIFSDAILEMLRTPAIEISGRLELDEDFLRSRGVRDFAKYSLIPGTNPRRIMPAQLPDLTVPEEDDEGVRMDSTKRGKAKI</sequence>
<dbReference type="EMBL" id="JOWA01000103">
    <property type="protein sequence ID" value="KEZ42056.1"/>
    <property type="molecule type" value="Genomic_DNA"/>
</dbReference>
<dbReference type="OrthoDB" id="5327538at2759"/>
<dbReference type="Proteomes" id="UP000028545">
    <property type="component" value="Unassembled WGS sequence"/>
</dbReference>
<comment type="caution">
    <text evidence="3">The sequence shown here is derived from an EMBL/GenBank/DDBJ whole genome shotgun (WGS) entry which is preliminary data.</text>
</comment>
<dbReference type="PROSITE" id="PS00061">
    <property type="entry name" value="ADH_SHORT"/>
    <property type="match status" value="1"/>
</dbReference>
<dbReference type="HOGENOM" id="CLU_010194_2_2_1"/>
<keyword evidence="4" id="KW-1185">Reference proteome</keyword>
<name>A0A084G3Z4_PSEDA</name>
<dbReference type="PANTHER" id="PTHR42808:SF4">
    <property type="entry name" value="SHORT CHAIN DEHYDROGENASE"/>
    <property type="match status" value="1"/>
</dbReference>
<dbReference type="GeneID" id="27725545"/>
<evidence type="ECO:0000313" key="4">
    <source>
        <dbReference type="Proteomes" id="UP000028545"/>
    </source>
</evidence>
<dbReference type="InterPro" id="IPR002347">
    <property type="entry name" value="SDR_fam"/>
</dbReference>
<dbReference type="InterPro" id="IPR020904">
    <property type="entry name" value="Sc_DH/Rdtase_CS"/>
</dbReference>
<dbReference type="OMA" id="GFSCLWP"/>
<dbReference type="InterPro" id="IPR051935">
    <property type="entry name" value="HSDL2"/>
</dbReference>
<keyword evidence="1" id="KW-0521">NADP</keyword>
<proteinExistence type="predicted"/>
<reference evidence="3 4" key="1">
    <citation type="journal article" date="2014" name="Genome Announc.">
        <title>Draft genome sequence of the pathogenic fungus Scedosporium apiospermum.</title>
        <authorList>
            <person name="Vandeputte P."/>
            <person name="Ghamrawi S."/>
            <person name="Rechenmann M."/>
            <person name="Iltis A."/>
            <person name="Giraud S."/>
            <person name="Fleury M."/>
            <person name="Thornton C."/>
            <person name="Delhaes L."/>
            <person name="Meyer W."/>
            <person name="Papon N."/>
            <person name="Bouchara J.P."/>
        </authorList>
    </citation>
    <scope>NUCLEOTIDE SEQUENCE [LARGE SCALE GENOMIC DNA]</scope>
    <source>
        <strain evidence="3 4">IHEM 14462</strain>
    </source>
</reference>
<organism evidence="3 4">
    <name type="scientific">Pseudallescheria apiosperma</name>
    <name type="common">Scedosporium apiospermum</name>
    <dbReference type="NCBI Taxonomy" id="563466"/>
    <lineage>
        <taxon>Eukaryota</taxon>
        <taxon>Fungi</taxon>
        <taxon>Dikarya</taxon>
        <taxon>Ascomycota</taxon>
        <taxon>Pezizomycotina</taxon>
        <taxon>Sordariomycetes</taxon>
        <taxon>Hypocreomycetidae</taxon>
        <taxon>Microascales</taxon>
        <taxon>Microascaceae</taxon>
        <taxon>Scedosporium</taxon>
    </lineage>
</organism>